<evidence type="ECO:0000313" key="4">
    <source>
        <dbReference type="EMBL" id="SFM66181.1"/>
    </source>
</evidence>
<dbReference type="PANTHER" id="PTHR43637">
    <property type="entry name" value="UPF0273 PROTEIN TM_0370"/>
    <property type="match status" value="1"/>
</dbReference>
<name>A0A1I4SP74_9EURY</name>
<evidence type="ECO:0000256" key="2">
    <source>
        <dbReference type="ARBA" id="ARBA00022840"/>
    </source>
</evidence>
<evidence type="ECO:0000256" key="1">
    <source>
        <dbReference type="ARBA" id="ARBA00022741"/>
    </source>
</evidence>
<dbReference type="EMBL" id="FOUJ01000004">
    <property type="protein sequence ID" value="SFM66181.1"/>
    <property type="molecule type" value="Genomic_DNA"/>
</dbReference>
<dbReference type="RefSeq" id="WP_091936396.1">
    <property type="nucleotide sequence ID" value="NZ_FOUJ01000004.1"/>
</dbReference>
<dbReference type="PRINTS" id="PR01874">
    <property type="entry name" value="DNAREPAIRADA"/>
</dbReference>
<accession>A0A1I4SP74</accession>
<keyword evidence="1" id="KW-0547">Nucleotide-binding</keyword>
<dbReference type="SUPFAM" id="SSF52540">
    <property type="entry name" value="P-loop containing nucleoside triphosphate hydrolases"/>
    <property type="match status" value="1"/>
</dbReference>
<dbReference type="Proteomes" id="UP000198535">
    <property type="component" value="Unassembled WGS sequence"/>
</dbReference>
<dbReference type="InterPro" id="IPR010624">
    <property type="entry name" value="KaiC_dom"/>
</dbReference>
<evidence type="ECO:0000313" key="5">
    <source>
        <dbReference type="Proteomes" id="UP000198535"/>
    </source>
</evidence>
<evidence type="ECO:0000259" key="3">
    <source>
        <dbReference type="PROSITE" id="PS51146"/>
    </source>
</evidence>
<dbReference type="PROSITE" id="PS51146">
    <property type="entry name" value="KAIC"/>
    <property type="match status" value="1"/>
</dbReference>
<dbReference type="GO" id="GO:0005524">
    <property type="term" value="F:ATP binding"/>
    <property type="evidence" value="ECO:0007669"/>
    <property type="project" value="UniProtKB-KW"/>
</dbReference>
<dbReference type="STRING" id="487685.SAMN04488696_1933"/>
<dbReference type="Gene3D" id="3.40.50.300">
    <property type="entry name" value="P-loop containing nucleotide triphosphate hydrolases"/>
    <property type="match status" value="1"/>
</dbReference>
<dbReference type="Pfam" id="PF06745">
    <property type="entry name" value="ATPase"/>
    <property type="match status" value="1"/>
</dbReference>
<dbReference type="OrthoDB" id="27015at2157"/>
<feature type="domain" description="KaiC" evidence="3">
    <location>
        <begin position="17"/>
        <end position="259"/>
    </location>
</feature>
<gene>
    <name evidence="4" type="ORF">SAMN04488696_1933</name>
</gene>
<proteinExistence type="predicted"/>
<dbReference type="PANTHER" id="PTHR43637:SF1">
    <property type="entry name" value="UPF0273 PROTEIN TM_0370"/>
    <property type="match status" value="1"/>
</dbReference>
<sequence>MFDGAVSEEISMDDEANRVKTGIPGFDELCGGGLIRDRTYLISGTSGAGKTNFSIQFIYNGITKYGENGIIVATEERPEQIRENVLKFGWDLQELEDENKLVIIDACSTKIGIPSQEKYVDVRPFDIRSMMDQIIATQEEINAKRALIDSTTSVSFYLQDPAKIRIELLKLSTTLEVIGLTSMMTCELIDETKPSRFGVENFVTDGTIVLYYKRHENVRMRSMEIYKMRGSDHSKKIHPYDITPGGFVIHPHEEVYSMF</sequence>
<dbReference type="InterPro" id="IPR027417">
    <property type="entry name" value="P-loop_NTPase"/>
</dbReference>
<reference evidence="5" key="1">
    <citation type="submission" date="2016-10" db="EMBL/GenBank/DDBJ databases">
        <authorList>
            <person name="Varghese N."/>
            <person name="Submissions S."/>
        </authorList>
    </citation>
    <scope>NUCLEOTIDE SEQUENCE [LARGE SCALE GENOMIC DNA]</scope>
    <source>
        <strain evidence="5">Mob M</strain>
    </source>
</reference>
<dbReference type="AlphaFoldDB" id="A0A1I4SP74"/>
<keyword evidence="5" id="KW-1185">Reference proteome</keyword>
<dbReference type="InterPro" id="IPR014774">
    <property type="entry name" value="KaiC-like_dom"/>
</dbReference>
<organism evidence="4 5">
    <name type="scientific">Methanolobus profundi</name>
    <dbReference type="NCBI Taxonomy" id="487685"/>
    <lineage>
        <taxon>Archaea</taxon>
        <taxon>Methanobacteriati</taxon>
        <taxon>Methanobacteriota</taxon>
        <taxon>Stenosarchaea group</taxon>
        <taxon>Methanomicrobia</taxon>
        <taxon>Methanosarcinales</taxon>
        <taxon>Methanosarcinaceae</taxon>
        <taxon>Methanolobus</taxon>
    </lineage>
</organism>
<protein>
    <submittedName>
        <fullName evidence="4">RecA-superfamily ATPase, KaiC/GvpD/RAD55 family</fullName>
    </submittedName>
</protein>
<keyword evidence="2" id="KW-0067">ATP-binding</keyword>